<protein>
    <recommendedName>
        <fullName evidence="1">ESAT-6-like protein</fullName>
    </recommendedName>
</protein>
<dbReference type="SUPFAM" id="SSF140453">
    <property type="entry name" value="EsxAB dimer-like"/>
    <property type="match status" value="1"/>
</dbReference>
<gene>
    <name evidence="2" type="ORF">SAMN05661109_02695</name>
</gene>
<dbReference type="EMBL" id="FOGQ01000021">
    <property type="protein sequence ID" value="SES32422.1"/>
    <property type="molecule type" value="Genomic_DNA"/>
</dbReference>
<organism evidence="2 3">
    <name type="scientific">Corynebacterium cystitidis DSM 20524</name>
    <dbReference type="NCBI Taxonomy" id="1121357"/>
    <lineage>
        <taxon>Bacteria</taxon>
        <taxon>Bacillati</taxon>
        <taxon>Actinomycetota</taxon>
        <taxon>Actinomycetes</taxon>
        <taxon>Mycobacteriales</taxon>
        <taxon>Corynebacteriaceae</taxon>
        <taxon>Corynebacterium</taxon>
    </lineage>
</organism>
<proteinExistence type="inferred from homology"/>
<dbReference type="Gene3D" id="1.10.287.1060">
    <property type="entry name" value="ESAT-6-like"/>
    <property type="match status" value="1"/>
</dbReference>
<dbReference type="RefSeq" id="WP_092260964.1">
    <property type="nucleotide sequence ID" value="NZ_CP047199.1"/>
</dbReference>
<keyword evidence="3" id="KW-1185">Reference proteome</keyword>
<name>A0A1H9WET0_9CORY</name>
<dbReference type="InterPro" id="IPR010310">
    <property type="entry name" value="T7SS_ESAT-6-like"/>
</dbReference>
<sequence length="97" mass="10401">MSVYSYKRSVAESASEELNSVMNAIESTLSEMDSDIQKLAGDWEGSEQETYQGIHGKWSSAANNLKSILGQIRGALDENTAAVSETRGRVASSLAGE</sequence>
<dbReference type="STRING" id="1121357.SAMN05661109_02695"/>
<dbReference type="Pfam" id="PF06013">
    <property type="entry name" value="WXG100"/>
    <property type="match status" value="1"/>
</dbReference>
<accession>A0A1H9WET0</accession>
<evidence type="ECO:0000313" key="3">
    <source>
        <dbReference type="Proteomes" id="UP000198929"/>
    </source>
</evidence>
<dbReference type="InterPro" id="IPR036689">
    <property type="entry name" value="ESAT-6-like_sf"/>
</dbReference>
<dbReference type="Proteomes" id="UP000198929">
    <property type="component" value="Unassembled WGS sequence"/>
</dbReference>
<dbReference type="NCBIfam" id="TIGR03930">
    <property type="entry name" value="WXG100_ESAT6"/>
    <property type="match status" value="1"/>
</dbReference>
<evidence type="ECO:0000313" key="2">
    <source>
        <dbReference type="EMBL" id="SES32422.1"/>
    </source>
</evidence>
<comment type="similarity">
    <text evidence="1">Belongs to the WXG100 family.</text>
</comment>
<reference evidence="3" key="1">
    <citation type="submission" date="2016-10" db="EMBL/GenBank/DDBJ databases">
        <authorList>
            <person name="Varghese N."/>
            <person name="Submissions S."/>
        </authorList>
    </citation>
    <scope>NUCLEOTIDE SEQUENCE [LARGE SCALE GENOMIC DNA]</scope>
    <source>
        <strain evidence="3">DSM 20524</strain>
    </source>
</reference>
<evidence type="ECO:0000256" key="1">
    <source>
        <dbReference type="RuleBase" id="RU362001"/>
    </source>
</evidence>
<dbReference type="AlphaFoldDB" id="A0A1H9WET0"/>